<dbReference type="GO" id="GO:0003677">
    <property type="term" value="F:DNA binding"/>
    <property type="evidence" value="ECO:0007669"/>
    <property type="project" value="InterPro"/>
</dbReference>
<dbReference type="Pfam" id="PF05699">
    <property type="entry name" value="Dimer_Tnp_hAT"/>
    <property type="match status" value="1"/>
</dbReference>
<dbReference type="InterPro" id="IPR025525">
    <property type="entry name" value="hAT-like_transposase_RNase-H"/>
</dbReference>
<dbReference type="Pfam" id="PF14372">
    <property type="entry name" value="hAT-like_RNase-H"/>
    <property type="match status" value="1"/>
</dbReference>
<evidence type="ECO:0008006" key="5">
    <source>
        <dbReference type="Google" id="ProtNLM"/>
    </source>
</evidence>
<protein>
    <recommendedName>
        <fullName evidence="5">Transposase</fullName>
    </recommendedName>
</protein>
<feature type="domain" description="HAT C-terminal dimerisation" evidence="1">
    <location>
        <begin position="128"/>
        <end position="211"/>
    </location>
</feature>
<dbReference type="OMA" id="YMAMDIL"/>
<dbReference type="InterPro" id="IPR012337">
    <property type="entry name" value="RNaseH-like_sf"/>
</dbReference>
<reference evidence="4" key="1">
    <citation type="journal article" date="2016" name="G3 (Bethesda)">
        <title>First Draft Assembly and Annotation of the Genome of a California Endemic Oak Quercus lobata Nee (Fagaceae).</title>
        <authorList>
            <person name="Sork V.L."/>
            <person name="Fitz-Gibbon S.T."/>
            <person name="Puiu D."/>
            <person name="Crepeau M."/>
            <person name="Gugger P.F."/>
            <person name="Sherman R."/>
            <person name="Stevens K."/>
            <person name="Langley C.H."/>
            <person name="Pellegrini M."/>
            <person name="Salzberg S.L."/>
        </authorList>
    </citation>
    <scope>NUCLEOTIDE SEQUENCE [LARGE SCALE GENOMIC DNA]</scope>
    <source>
        <strain evidence="4">cv. SW786</strain>
    </source>
</reference>
<dbReference type="PANTHER" id="PTHR23272:SF166">
    <property type="entry name" value="ZINC FINGER BED DOMAIN-CONTAINING PROTEIN RICESLEEPER 2-LIKE ISOFORM X1"/>
    <property type="match status" value="1"/>
</dbReference>
<dbReference type="Gramene" id="QL02p050212:mrna">
    <property type="protein sequence ID" value="QL02p050212:mrna"/>
    <property type="gene ID" value="QL02p050212"/>
</dbReference>
<accession>A0A7N2QZ72</accession>
<dbReference type="PANTHER" id="PTHR23272">
    <property type="entry name" value="BED FINGER-RELATED"/>
    <property type="match status" value="1"/>
</dbReference>
<evidence type="ECO:0000313" key="3">
    <source>
        <dbReference type="EnsemblPlants" id="QL02p050212:mrna"/>
    </source>
</evidence>
<dbReference type="AlphaFoldDB" id="A0A7N2QZ72"/>
<feature type="domain" description="hAT-like transposase RNase-H fold" evidence="2">
    <location>
        <begin position="4"/>
        <end position="78"/>
    </location>
</feature>
<proteinExistence type="predicted"/>
<evidence type="ECO:0000313" key="4">
    <source>
        <dbReference type="Proteomes" id="UP000594261"/>
    </source>
</evidence>
<dbReference type="GO" id="GO:0046983">
    <property type="term" value="F:protein dimerization activity"/>
    <property type="evidence" value="ECO:0007669"/>
    <property type="project" value="InterPro"/>
</dbReference>
<keyword evidence="4" id="KW-1185">Reference proteome</keyword>
<sequence>MEQLEDDDAIIRAMAKEMKENFDKYWEYYSPVLSFAVILDPRYKLQCVEFCYSKLYKQEAISMAANLHDTLYGIFEEYKNSTSDVCNMVEVVSSSGGVHGYYVRHDDFSGFETYKSQLIGSNSSKSQLDLYLEEAQFDHKLHEDLNVIGYWKSHSNRFPELSLMARDILSIPITTVASESAFSISGRILDKFHSSLLSQTAEALLCARDWLYGVPAVHDFEEESLVEDFDNLCLSQSSSYVDED</sequence>
<dbReference type="EnsemblPlants" id="QL02p050212:mrna">
    <property type="protein sequence ID" value="QL02p050212:mrna"/>
    <property type="gene ID" value="QL02p050212"/>
</dbReference>
<organism evidence="3 4">
    <name type="scientific">Quercus lobata</name>
    <name type="common">Valley oak</name>
    <dbReference type="NCBI Taxonomy" id="97700"/>
    <lineage>
        <taxon>Eukaryota</taxon>
        <taxon>Viridiplantae</taxon>
        <taxon>Streptophyta</taxon>
        <taxon>Embryophyta</taxon>
        <taxon>Tracheophyta</taxon>
        <taxon>Spermatophyta</taxon>
        <taxon>Magnoliopsida</taxon>
        <taxon>eudicotyledons</taxon>
        <taxon>Gunneridae</taxon>
        <taxon>Pentapetalae</taxon>
        <taxon>rosids</taxon>
        <taxon>fabids</taxon>
        <taxon>Fagales</taxon>
        <taxon>Fagaceae</taxon>
        <taxon>Quercus</taxon>
    </lineage>
</organism>
<dbReference type="InParanoid" id="A0A7N2QZ72"/>
<reference evidence="3" key="2">
    <citation type="submission" date="2021-01" db="UniProtKB">
        <authorList>
            <consortium name="EnsemblPlants"/>
        </authorList>
    </citation>
    <scope>IDENTIFICATION</scope>
</reference>
<evidence type="ECO:0000259" key="2">
    <source>
        <dbReference type="Pfam" id="PF14372"/>
    </source>
</evidence>
<name>A0A7N2QZ72_QUELO</name>
<dbReference type="Proteomes" id="UP000594261">
    <property type="component" value="Chromosome 2"/>
</dbReference>
<dbReference type="InterPro" id="IPR008906">
    <property type="entry name" value="HATC_C_dom"/>
</dbReference>
<dbReference type="SUPFAM" id="SSF53098">
    <property type="entry name" value="Ribonuclease H-like"/>
    <property type="match status" value="1"/>
</dbReference>
<evidence type="ECO:0000259" key="1">
    <source>
        <dbReference type="Pfam" id="PF05699"/>
    </source>
</evidence>